<dbReference type="InterPro" id="IPR048634">
    <property type="entry name" value="SecD_SecF_C"/>
</dbReference>
<evidence type="ECO:0000313" key="12">
    <source>
        <dbReference type="EMBL" id="SOC54271.1"/>
    </source>
</evidence>
<evidence type="ECO:0000256" key="1">
    <source>
        <dbReference type="ARBA" id="ARBA00004651"/>
    </source>
</evidence>
<feature type="region of interest" description="Disordered" evidence="10">
    <location>
        <begin position="317"/>
        <end position="405"/>
    </location>
</feature>
<dbReference type="InterPro" id="IPR055344">
    <property type="entry name" value="SecD_SecF_C_bact"/>
</dbReference>
<keyword evidence="6 9" id="KW-1133">Transmembrane helix</keyword>
<evidence type="ECO:0000256" key="7">
    <source>
        <dbReference type="ARBA" id="ARBA00023010"/>
    </source>
</evidence>
<feature type="transmembrane region" description="Helical" evidence="9">
    <location>
        <begin position="26"/>
        <end position="44"/>
    </location>
</feature>
<feature type="transmembrane region" description="Helical" evidence="9">
    <location>
        <begin position="280"/>
        <end position="304"/>
    </location>
</feature>
<dbReference type="InterPro" id="IPR005665">
    <property type="entry name" value="SecF_bac"/>
</dbReference>
<dbReference type="GO" id="GO:0065002">
    <property type="term" value="P:intracellular protein transmembrane transport"/>
    <property type="evidence" value="ECO:0007669"/>
    <property type="project" value="UniProtKB-UniRule"/>
</dbReference>
<dbReference type="InterPro" id="IPR022645">
    <property type="entry name" value="SecD/SecF_bac"/>
</dbReference>
<evidence type="ECO:0000256" key="4">
    <source>
        <dbReference type="ARBA" id="ARBA00022692"/>
    </source>
</evidence>
<evidence type="ECO:0000256" key="6">
    <source>
        <dbReference type="ARBA" id="ARBA00022989"/>
    </source>
</evidence>
<evidence type="ECO:0000256" key="5">
    <source>
        <dbReference type="ARBA" id="ARBA00022927"/>
    </source>
</evidence>
<keyword evidence="13" id="KW-1185">Reference proteome</keyword>
<keyword evidence="3 9" id="KW-1003">Cell membrane</keyword>
<dbReference type="PRINTS" id="PR01755">
    <property type="entry name" value="SECFTRNLCASE"/>
</dbReference>
<dbReference type="GO" id="GO:0006605">
    <property type="term" value="P:protein targeting"/>
    <property type="evidence" value="ECO:0007669"/>
    <property type="project" value="UniProtKB-UniRule"/>
</dbReference>
<keyword evidence="8 9" id="KW-0472">Membrane</keyword>
<dbReference type="Proteomes" id="UP000219688">
    <property type="component" value="Unassembled WGS sequence"/>
</dbReference>
<organism evidence="12 13">
    <name type="scientific">Ornithinimicrobium cerasi</name>
    <dbReference type="NCBI Taxonomy" id="2248773"/>
    <lineage>
        <taxon>Bacteria</taxon>
        <taxon>Bacillati</taxon>
        <taxon>Actinomycetota</taxon>
        <taxon>Actinomycetes</taxon>
        <taxon>Micrococcales</taxon>
        <taxon>Ornithinimicrobiaceae</taxon>
        <taxon>Ornithinimicrobium</taxon>
    </lineage>
</organism>
<dbReference type="SUPFAM" id="SSF82866">
    <property type="entry name" value="Multidrug efflux transporter AcrB transmembrane domain"/>
    <property type="match status" value="1"/>
</dbReference>
<keyword evidence="2 9" id="KW-0813">Transport</keyword>
<keyword evidence="7 9" id="KW-0811">Translocation</keyword>
<dbReference type="InterPro" id="IPR022646">
    <property type="entry name" value="SecD/SecF_CS"/>
</dbReference>
<evidence type="ECO:0000256" key="2">
    <source>
        <dbReference type="ARBA" id="ARBA00022448"/>
    </source>
</evidence>
<dbReference type="HAMAP" id="MF_01464_B">
    <property type="entry name" value="SecF_B"/>
    <property type="match status" value="1"/>
</dbReference>
<dbReference type="RefSeq" id="WP_097187412.1">
    <property type="nucleotide sequence ID" value="NZ_OBQK01000003.1"/>
</dbReference>
<keyword evidence="5 9" id="KW-0653">Protein transport</keyword>
<evidence type="ECO:0000259" key="11">
    <source>
        <dbReference type="Pfam" id="PF02355"/>
    </source>
</evidence>
<gene>
    <name evidence="9" type="primary">secF</name>
    <name evidence="12" type="ORF">SAMN05421879_10341</name>
</gene>
<comment type="subunit">
    <text evidence="9">Forms a complex with SecD. Part of the essential Sec protein translocation apparatus which comprises SecA, SecYEG and auxiliary proteins SecDF. Other proteins may also be involved.</text>
</comment>
<dbReference type="GO" id="GO:0043952">
    <property type="term" value="P:protein transport by the Sec complex"/>
    <property type="evidence" value="ECO:0007669"/>
    <property type="project" value="UniProtKB-UniRule"/>
</dbReference>
<keyword evidence="4 9" id="KW-0812">Transmembrane</keyword>
<evidence type="ECO:0000256" key="3">
    <source>
        <dbReference type="ARBA" id="ARBA00022475"/>
    </source>
</evidence>
<sequence length="405" mass="43708">MSRFSQFGNDLYSGRRSFNIVGRRRFWYAVSAVLVVVSLLGLFGRGLNFGIEFSGGTELRVLGVSQIDGYEQRAGDLVDENVPDRTTTVTLIGDDTVRVQTGEMEASQAEDLRADLAQEFSVPVESVTSSLVGPSWGESVTQRALIALVVFLLLVTVVLTLYFRTWKMAAAALVALVHDVLFTVGVYALLGIEVSPASVIGFLTILGYSIYDTIVVFDKVRENTEHALDTHRATYGEAANQAVNQTFVRSINTSIVALLPVLVILVIGVTLIGPGTLVDLAWALFIGIAVGTFSSIFIATPLLVHLREGEPAIRKHDATVAKRRARGEARAGRRAGDQPEEETAHDLVPVGGDVEDLGDAGRRETATVGTPAPARPAPSTAPQGRPLHPYAQRGPRNQPRRKPRG</sequence>
<dbReference type="InterPro" id="IPR022813">
    <property type="entry name" value="SecD/SecF_arch_bac"/>
</dbReference>
<dbReference type="Pfam" id="PF07549">
    <property type="entry name" value="Sec_GG"/>
    <property type="match status" value="1"/>
</dbReference>
<proteinExistence type="inferred from homology"/>
<comment type="similarity">
    <text evidence="9">Belongs to the SecD/SecF family. SecF subfamily.</text>
</comment>
<accession>A0A285VNU2</accession>
<name>A0A285VNU2_9MICO</name>
<dbReference type="NCBIfam" id="TIGR00916">
    <property type="entry name" value="2A0604s01"/>
    <property type="match status" value="1"/>
</dbReference>
<dbReference type="Pfam" id="PF02355">
    <property type="entry name" value="SecD_SecF_C"/>
    <property type="match status" value="1"/>
</dbReference>
<feature type="transmembrane region" description="Helical" evidence="9">
    <location>
        <begin position="255"/>
        <end position="274"/>
    </location>
</feature>
<feature type="transmembrane region" description="Helical" evidence="9">
    <location>
        <begin position="144"/>
        <end position="163"/>
    </location>
</feature>
<dbReference type="Gene3D" id="1.20.1640.10">
    <property type="entry name" value="Multidrug efflux transporter AcrB transmembrane domain"/>
    <property type="match status" value="1"/>
</dbReference>
<dbReference type="NCBIfam" id="TIGR00966">
    <property type="entry name" value="transloc_SecF"/>
    <property type="match status" value="1"/>
</dbReference>
<evidence type="ECO:0000256" key="8">
    <source>
        <dbReference type="ARBA" id="ARBA00023136"/>
    </source>
</evidence>
<comment type="function">
    <text evidence="9">Part of the Sec protein translocase complex. Interacts with the SecYEG preprotein conducting channel. SecDF uses the proton motive force (PMF) to complete protein translocation after the ATP-dependent function of SecA.</text>
</comment>
<evidence type="ECO:0000256" key="9">
    <source>
        <dbReference type="HAMAP-Rule" id="MF_01464"/>
    </source>
</evidence>
<evidence type="ECO:0000256" key="10">
    <source>
        <dbReference type="SAM" id="MobiDB-lite"/>
    </source>
</evidence>
<dbReference type="AlphaFoldDB" id="A0A285VNU2"/>
<reference evidence="13" key="1">
    <citation type="submission" date="2017-08" db="EMBL/GenBank/DDBJ databases">
        <authorList>
            <person name="Varghese N."/>
            <person name="Submissions S."/>
        </authorList>
    </citation>
    <scope>NUCLEOTIDE SEQUENCE [LARGE SCALE GENOMIC DNA]</scope>
    <source>
        <strain evidence="13">USBA17B2</strain>
    </source>
</reference>
<feature type="transmembrane region" description="Helical" evidence="9">
    <location>
        <begin position="196"/>
        <end position="217"/>
    </location>
</feature>
<protein>
    <recommendedName>
        <fullName evidence="9">Protein-export membrane protein SecF</fullName>
    </recommendedName>
</protein>
<feature type="transmembrane region" description="Helical" evidence="9">
    <location>
        <begin position="170"/>
        <end position="190"/>
    </location>
</feature>
<dbReference type="GO" id="GO:0005886">
    <property type="term" value="C:plasma membrane"/>
    <property type="evidence" value="ECO:0007669"/>
    <property type="project" value="UniProtKB-SubCell"/>
</dbReference>
<dbReference type="PANTHER" id="PTHR30081:SF8">
    <property type="entry name" value="PROTEIN TRANSLOCASE SUBUNIT SECF"/>
    <property type="match status" value="1"/>
</dbReference>
<feature type="compositionally biased region" description="Basic and acidic residues" evidence="10">
    <location>
        <begin position="317"/>
        <end position="345"/>
    </location>
</feature>
<dbReference type="PANTHER" id="PTHR30081">
    <property type="entry name" value="PROTEIN-EXPORT MEMBRANE PROTEIN SEC"/>
    <property type="match status" value="1"/>
</dbReference>
<feature type="domain" description="Protein export membrane protein SecD/SecF C-terminal" evidence="11">
    <location>
        <begin position="121"/>
        <end position="308"/>
    </location>
</feature>
<comment type="subcellular location">
    <subcellularLocation>
        <location evidence="1 9">Cell membrane</location>
        <topology evidence="1 9">Multi-pass membrane protein</topology>
    </subcellularLocation>
</comment>
<evidence type="ECO:0000313" key="13">
    <source>
        <dbReference type="Proteomes" id="UP000219688"/>
    </source>
</evidence>
<dbReference type="EMBL" id="OBQK01000003">
    <property type="protein sequence ID" value="SOC54271.1"/>
    <property type="molecule type" value="Genomic_DNA"/>
</dbReference>
<dbReference type="GO" id="GO:0015450">
    <property type="term" value="F:protein-transporting ATPase activity"/>
    <property type="evidence" value="ECO:0007669"/>
    <property type="project" value="InterPro"/>
</dbReference>